<feature type="region of interest" description="Disordered" evidence="1">
    <location>
        <begin position="1"/>
        <end position="23"/>
    </location>
</feature>
<protein>
    <submittedName>
        <fullName evidence="2">Uncharacterized protein</fullName>
    </submittedName>
</protein>
<organism evidence="2 3">
    <name type="scientific">Endocarpon pusillum</name>
    <dbReference type="NCBI Taxonomy" id="364733"/>
    <lineage>
        <taxon>Eukaryota</taxon>
        <taxon>Fungi</taxon>
        <taxon>Dikarya</taxon>
        <taxon>Ascomycota</taxon>
        <taxon>Pezizomycotina</taxon>
        <taxon>Eurotiomycetes</taxon>
        <taxon>Chaetothyriomycetidae</taxon>
        <taxon>Verrucariales</taxon>
        <taxon>Verrucariaceae</taxon>
        <taxon>Endocarpon</taxon>
    </lineage>
</organism>
<reference evidence="2" key="1">
    <citation type="submission" date="2020-02" db="EMBL/GenBank/DDBJ databases">
        <authorList>
            <person name="Palmer J.M."/>
        </authorList>
    </citation>
    <scope>NUCLEOTIDE SEQUENCE</scope>
    <source>
        <strain evidence="2">EPUS1.4</strain>
        <tissue evidence="2">Thallus</tissue>
    </source>
</reference>
<gene>
    <name evidence="2" type="ORF">GJ744_009298</name>
</gene>
<keyword evidence="3" id="KW-1185">Reference proteome</keyword>
<evidence type="ECO:0000313" key="2">
    <source>
        <dbReference type="EMBL" id="KAF7508445.1"/>
    </source>
</evidence>
<accession>A0A8H7ANS6</accession>
<evidence type="ECO:0000256" key="1">
    <source>
        <dbReference type="SAM" id="MobiDB-lite"/>
    </source>
</evidence>
<name>A0A8H7ANS6_9EURO</name>
<comment type="caution">
    <text evidence="2">The sequence shown here is derived from an EMBL/GenBank/DDBJ whole genome shotgun (WGS) entry which is preliminary data.</text>
</comment>
<evidence type="ECO:0000313" key="3">
    <source>
        <dbReference type="Proteomes" id="UP000606974"/>
    </source>
</evidence>
<sequence>MPASNHDARPSSPSSTFSAPDKTKSSSAVLDALQADLDALLDYHLYLSDPQVHKATHDLLREYQHQQNRITSEISTVSEERTRLQNKSVEMVAKAKACKEKVALLREKLVACEKRDGVGTEEHVAVDGKLDVVLGTNVTGGQEKWLRLL</sequence>
<dbReference type="Proteomes" id="UP000606974">
    <property type="component" value="Unassembled WGS sequence"/>
</dbReference>
<dbReference type="AlphaFoldDB" id="A0A8H7ANS6"/>
<dbReference type="OrthoDB" id="10394697at2759"/>
<proteinExistence type="predicted"/>
<dbReference type="EMBL" id="JAACFV010000054">
    <property type="protein sequence ID" value="KAF7508445.1"/>
    <property type="molecule type" value="Genomic_DNA"/>
</dbReference>